<comment type="caution">
    <text evidence="2">The sequence shown here is derived from an EMBL/GenBank/DDBJ whole genome shotgun (WGS) entry which is preliminary data.</text>
</comment>
<organism evidence="2 3">
    <name type="scientific">Clostridium sulfidigenes</name>
    <dbReference type="NCBI Taxonomy" id="318464"/>
    <lineage>
        <taxon>Bacteria</taxon>
        <taxon>Bacillati</taxon>
        <taxon>Bacillota</taxon>
        <taxon>Clostridia</taxon>
        <taxon>Eubacteriales</taxon>
        <taxon>Clostridiaceae</taxon>
        <taxon>Clostridium</taxon>
    </lineage>
</organism>
<evidence type="ECO:0000313" key="3">
    <source>
        <dbReference type="Proteomes" id="UP000028542"/>
    </source>
</evidence>
<dbReference type="InterPro" id="IPR000182">
    <property type="entry name" value="GNAT_dom"/>
</dbReference>
<keyword evidence="3" id="KW-1185">Reference proteome</keyword>
<feature type="domain" description="N-acetyltransferase" evidence="1">
    <location>
        <begin position="1"/>
        <end position="140"/>
    </location>
</feature>
<keyword evidence="2" id="KW-0808">Transferase</keyword>
<evidence type="ECO:0000259" key="1">
    <source>
        <dbReference type="PROSITE" id="PS51186"/>
    </source>
</evidence>
<dbReference type="STRING" id="318464.IO99_03400"/>
<gene>
    <name evidence="2" type="ORF">IO99_03400</name>
</gene>
<dbReference type="PANTHER" id="PTHR43233">
    <property type="entry name" value="FAMILY N-ACETYLTRANSFERASE, PUTATIVE (AFU_ORTHOLOGUE AFUA_6G03350)-RELATED"/>
    <property type="match status" value="1"/>
</dbReference>
<reference evidence="2 3" key="1">
    <citation type="submission" date="2014-07" db="EMBL/GenBank/DDBJ databases">
        <title>Draft genome of Clostridium sulfidigenes 113A isolated from sediments associated with methane hydrate from Krishna Godavari basin.</title>
        <authorList>
            <person name="Honkalas V.S."/>
            <person name="Dabir A.P."/>
            <person name="Arora P."/>
            <person name="Dhakephalkar P.K."/>
        </authorList>
    </citation>
    <scope>NUCLEOTIDE SEQUENCE [LARGE SCALE GENOMIC DNA]</scope>
    <source>
        <strain evidence="2 3">113A</strain>
    </source>
</reference>
<dbReference type="eggNOG" id="COG0456">
    <property type="taxonomic scope" value="Bacteria"/>
</dbReference>
<evidence type="ECO:0000313" key="2">
    <source>
        <dbReference type="EMBL" id="KEZ88182.1"/>
    </source>
</evidence>
<dbReference type="InterPro" id="IPR053144">
    <property type="entry name" value="Acetyltransferase_Butenolide"/>
</dbReference>
<dbReference type="AlphaFoldDB" id="A0A084JGU8"/>
<dbReference type="CDD" id="cd04301">
    <property type="entry name" value="NAT_SF"/>
    <property type="match status" value="1"/>
</dbReference>
<name>A0A084JGU8_9CLOT</name>
<dbReference type="RefSeq" id="WP_035130204.1">
    <property type="nucleotide sequence ID" value="NZ_JPMD01000004.1"/>
</dbReference>
<protein>
    <submittedName>
        <fullName evidence="2">Acetyltransferase</fullName>
    </submittedName>
</protein>
<dbReference type="PROSITE" id="PS51186">
    <property type="entry name" value="GNAT"/>
    <property type="match status" value="1"/>
</dbReference>
<sequence length="140" mass="15711">MNIRVDKSCDNVDWSLIPEILKLGGMGYFDTETHKKAFENSYTTVFVYDNDKLIGFGRALSDGMYQGAIYDVAILSQYQGKGIGKLIVNTILESIQGCNVILYAAKGKEGFYSSLNFRRMKTGMALFNNAEKMKEKGFTE</sequence>
<dbReference type="InterPro" id="IPR016181">
    <property type="entry name" value="Acyl_CoA_acyltransferase"/>
</dbReference>
<dbReference type="PANTHER" id="PTHR43233:SF1">
    <property type="entry name" value="FAMILY N-ACETYLTRANSFERASE, PUTATIVE (AFU_ORTHOLOGUE AFUA_6G03350)-RELATED"/>
    <property type="match status" value="1"/>
</dbReference>
<accession>A0A084JGU8</accession>
<dbReference type="Gene3D" id="3.40.630.30">
    <property type="match status" value="1"/>
</dbReference>
<dbReference type="Proteomes" id="UP000028542">
    <property type="component" value="Unassembled WGS sequence"/>
</dbReference>
<proteinExistence type="predicted"/>
<dbReference type="EMBL" id="JPMD01000004">
    <property type="protein sequence ID" value="KEZ88182.1"/>
    <property type="molecule type" value="Genomic_DNA"/>
</dbReference>
<dbReference type="SUPFAM" id="SSF55729">
    <property type="entry name" value="Acyl-CoA N-acyltransferases (Nat)"/>
    <property type="match status" value="1"/>
</dbReference>
<dbReference type="Pfam" id="PF13508">
    <property type="entry name" value="Acetyltransf_7"/>
    <property type="match status" value="1"/>
</dbReference>
<dbReference type="GO" id="GO:0016747">
    <property type="term" value="F:acyltransferase activity, transferring groups other than amino-acyl groups"/>
    <property type="evidence" value="ECO:0007669"/>
    <property type="project" value="InterPro"/>
</dbReference>